<reference evidence="2" key="2">
    <citation type="submission" date="2015-01" db="EMBL/GenBank/DDBJ databases">
        <title>Evolutionary Origins and Diversification of the Mycorrhizal Mutualists.</title>
        <authorList>
            <consortium name="DOE Joint Genome Institute"/>
            <consortium name="Mycorrhizal Genomics Consortium"/>
            <person name="Kohler A."/>
            <person name="Kuo A."/>
            <person name="Nagy L.G."/>
            <person name="Floudas D."/>
            <person name="Copeland A."/>
            <person name="Barry K.W."/>
            <person name="Cichocki N."/>
            <person name="Veneault-Fourrey C."/>
            <person name="LaButti K."/>
            <person name="Lindquist E.A."/>
            <person name="Lipzen A."/>
            <person name="Lundell T."/>
            <person name="Morin E."/>
            <person name="Murat C."/>
            <person name="Riley R."/>
            <person name="Ohm R."/>
            <person name="Sun H."/>
            <person name="Tunlid A."/>
            <person name="Henrissat B."/>
            <person name="Grigoriev I.V."/>
            <person name="Hibbett D.S."/>
            <person name="Martin F."/>
        </authorList>
    </citation>
    <scope>NUCLEOTIDE SEQUENCE [LARGE SCALE GENOMIC DNA]</scope>
    <source>
        <strain evidence="2">LaAM-08-1</strain>
    </source>
</reference>
<accession>A0A0C9WQH0</accession>
<keyword evidence="2" id="KW-1185">Reference proteome</keyword>
<sequence length="125" mass="13967">MIPTTLRTLRPSKHLRMPPPHIKLFIFNLGGLHFYVERNSDCILKGPPKPTRPPFHAILVKQTQLGRAPRTYPTFVEKSPPITFIRRQSLPSSAPESSRVTDELCTREECPLDGSVDALAIGVLG</sequence>
<proteinExistence type="predicted"/>
<dbReference type="HOGENOM" id="CLU_1992984_0_0_1"/>
<gene>
    <name evidence="1" type="ORF">K443DRAFT_7631</name>
</gene>
<name>A0A0C9WQH0_9AGAR</name>
<organism evidence="1 2">
    <name type="scientific">Laccaria amethystina LaAM-08-1</name>
    <dbReference type="NCBI Taxonomy" id="1095629"/>
    <lineage>
        <taxon>Eukaryota</taxon>
        <taxon>Fungi</taxon>
        <taxon>Dikarya</taxon>
        <taxon>Basidiomycota</taxon>
        <taxon>Agaricomycotina</taxon>
        <taxon>Agaricomycetes</taxon>
        <taxon>Agaricomycetidae</taxon>
        <taxon>Agaricales</taxon>
        <taxon>Agaricineae</taxon>
        <taxon>Hydnangiaceae</taxon>
        <taxon>Laccaria</taxon>
    </lineage>
</organism>
<reference evidence="1 2" key="1">
    <citation type="submission" date="2014-04" db="EMBL/GenBank/DDBJ databases">
        <authorList>
            <consortium name="DOE Joint Genome Institute"/>
            <person name="Kuo A."/>
            <person name="Kohler A."/>
            <person name="Nagy L.G."/>
            <person name="Floudas D."/>
            <person name="Copeland A."/>
            <person name="Barry K.W."/>
            <person name="Cichocki N."/>
            <person name="Veneault-Fourrey C."/>
            <person name="LaButti K."/>
            <person name="Lindquist E.A."/>
            <person name="Lipzen A."/>
            <person name="Lundell T."/>
            <person name="Morin E."/>
            <person name="Murat C."/>
            <person name="Sun H."/>
            <person name="Tunlid A."/>
            <person name="Henrissat B."/>
            <person name="Grigoriev I.V."/>
            <person name="Hibbett D.S."/>
            <person name="Martin F."/>
            <person name="Nordberg H.P."/>
            <person name="Cantor M.N."/>
            <person name="Hua S.X."/>
        </authorList>
    </citation>
    <scope>NUCLEOTIDE SEQUENCE [LARGE SCALE GENOMIC DNA]</scope>
    <source>
        <strain evidence="1 2">LaAM-08-1</strain>
    </source>
</reference>
<evidence type="ECO:0000313" key="2">
    <source>
        <dbReference type="Proteomes" id="UP000054477"/>
    </source>
</evidence>
<protein>
    <submittedName>
        <fullName evidence="1">Uncharacterized protein</fullName>
    </submittedName>
</protein>
<dbReference type="AlphaFoldDB" id="A0A0C9WQH0"/>
<evidence type="ECO:0000313" key="1">
    <source>
        <dbReference type="EMBL" id="KIK00505.1"/>
    </source>
</evidence>
<dbReference type="Proteomes" id="UP000054477">
    <property type="component" value="Unassembled WGS sequence"/>
</dbReference>
<dbReference type="EMBL" id="KN838624">
    <property type="protein sequence ID" value="KIK00505.1"/>
    <property type="molecule type" value="Genomic_DNA"/>
</dbReference>